<proteinExistence type="predicted"/>
<keyword evidence="1" id="KW-0378">Hydrolase</keyword>
<dbReference type="Gene3D" id="3.40.50.1820">
    <property type="entry name" value="alpha/beta hydrolase"/>
    <property type="match status" value="1"/>
</dbReference>
<dbReference type="AlphaFoldDB" id="A0A6G6YB14"/>
<dbReference type="InterPro" id="IPR029058">
    <property type="entry name" value="AB_hydrolase_fold"/>
</dbReference>
<gene>
    <name evidence="1" type="ORF">G5C33_18050</name>
</gene>
<dbReference type="EMBL" id="CP049109">
    <property type="protein sequence ID" value="QIG82031.1"/>
    <property type="molecule type" value="Genomic_DNA"/>
</dbReference>
<dbReference type="GO" id="GO:0016787">
    <property type="term" value="F:hydrolase activity"/>
    <property type="evidence" value="ECO:0007669"/>
    <property type="project" value="UniProtKB-KW"/>
</dbReference>
<accession>A0A6G6YB14</accession>
<keyword evidence="2" id="KW-1185">Reference proteome</keyword>
<evidence type="ECO:0000313" key="2">
    <source>
        <dbReference type="Proteomes" id="UP000501568"/>
    </source>
</evidence>
<reference evidence="1 2" key="1">
    <citation type="submission" date="2020-02" db="EMBL/GenBank/DDBJ databases">
        <authorList>
            <person name="Zheng R.K."/>
            <person name="Sun C.M."/>
        </authorList>
    </citation>
    <scope>NUCLEOTIDE SEQUENCE [LARGE SCALE GENOMIC DNA]</scope>
    <source>
        <strain evidence="2">zrk23</strain>
    </source>
</reference>
<dbReference type="KEGG" id="spzr:G5C33_18050"/>
<organism evidence="1 2">
    <name type="scientific">Stakelama tenebrarum</name>
    <dbReference type="NCBI Taxonomy" id="2711215"/>
    <lineage>
        <taxon>Bacteria</taxon>
        <taxon>Pseudomonadati</taxon>
        <taxon>Pseudomonadota</taxon>
        <taxon>Alphaproteobacteria</taxon>
        <taxon>Sphingomonadales</taxon>
        <taxon>Sphingomonadaceae</taxon>
        <taxon>Stakelama</taxon>
    </lineage>
</organism>
<dbReference type="Proteomes" id="UP000501568">
    <property type="component" value="Chromosome"/>
</dbReference>
<evidence type="ECO:0000313" key="1">
    <source>
        <dbReference type="EMBL" id="QIG82031.1"/>
    </source>
</evidence>
<name>A0A6G6YB14_9SPHN</name>
<dbReference type="SUPFAM" id="SSF53474">
    <property type="entry name" value="alpha/beta-Hydrolases"/>
    <property type="match status" value="1"/>
</dbReference>
<sequence>MTKHAPPPRHLFLSELPRAAVTLGSLALSQERLRAAPRGDGRPVLVLPGLGNTDKTTAVLRRWLNRLGYRAYGWELGRNRGARTIGEDALLLEKRLEALFGETGEPVTLIGISLGGIMARLMAHRRTELVREVITVSSPFAGPPTATNVWRAFEWLTGEKIGDPAVAANREEAAAPLPVPSTAIWSRSDGFVNGAICREPDGSECRAIEIDGGHLGVHMHPEAMLAIARTLAGEAEAE</sequence>
<protein>
    <submittedName>
        <fullName evidence="1">Alpha/beta hydrolase</fullName>
    </submittedName>
</protein>